<evidence type="ECO:0000313" key="12">
    <source>
        <dbReference type="Proteomes" id="UP000600101"/>
    </source>
</evidence>
<dbReference type="GO" id="GO:0006865">
    <property type="term" value="P:amino acid transport"/>
    <property type="evidence" value="ECO:0007669"/>
    <property type="project" value="TreeGrafter"/>
</dbReference>
<dbReference type="AlphaFoldDB" id="A0A9X0QYI5"/>
<evidence type="ECO:0000256" key="5">
    <source>
        <dbReference type="ARBA" id="ARBA00022729"/>
    </source>
</evidence>
<keyword evidence="5 9" id="KW-0732">Signal</keyword>
<sequence>MVEPKHLRAALAGIVGLIGLAFPAAAADPDPLGTIRQRGSIAIGVKADYPLFGQLGADGRPEGMEIDLARDLARRLGVEARLVVVTSANRLQRLEDGTVDLVIATLGDTEQRREIVTMIEPNYYASGVNLMVPPDSRLHDWSELRGQKVCATQGAYFNRQLAERYLVDLQLFGNNRDARLAVRAGRCVGWAYDDTAIASDLATPEWAGWRMPLRSALVTPWALALPRAARDSQLRRAVEDVVAAWHRDGTLLRAERRWNIPQSDFLRRTNALWNEADSQGEPVCRRGANGRWPDDCRNRALLSSTEVTGLMRIGLVLKERYGIDLSVVYDSYDRSSFGMGLLRTLVLVLGSMLGALAAGIGAAVAIERRIPLLTPLLHGAVTVLRMTPPLLQIYVVFFGIGAWTVMRWGFAVDPMLAVLLCLSLYAGAAVAQALLEAAQVLAAQLPDFRLGAATLGRALHASRGPINGILVNIAKATGMASAVAVPELISSATSIMAERGNLAVMMNLLMATWFVIILGTVVLLNRAQLWLDRKPGRPRAVEA</sequence>
<dbReference type="GO" id="GO:0030288">
    <property type="term" value="C:outer membrane-bounded periplasmic space"/>
    <property type="evidence" value="ECO:0007669"/>
    <property type="project" value="TreeGrafter"/>
</dbReference>
<evidence type="ECO:0000256" key="2">
    <source>
        <dbReference type="ARBA" id="ARBA00010333"/>
    </source>
</evidence>
<dbReference type="InterPro" id="IPR035906">
    <property type="entry name" value="MetI-like_sf"/>
</dbReference>
<evidence type="ECO:0000256" key="3">
    <source>
        <dbReference type="ARBA" id="ARBA00022448"/>
    </source>
</evidence>
<comment type="similarity">
    <text evidence="2">Belongs to the bacterial solute-binding protein 3 family.</text>
</comment>
<dbReference type="EMBL" id="JACOMF010000014">
    <property type="protein sequence ID" value="MBC4016341.1"/>
    <property type="molecule type" value="Genomic_DNA"/>
</dbReference>
<feature type="transmembrane region" description="Helical" evidence="8">
    <location>
        <begin position="391"/>
        <end position="410"/>
    </location>
</feature>
<evidence type="ECO:0000259" key="10">
    <source>
        <dbReference type="SMART" id="SM00062"/>
    </source>
</evidence>
<feature type="transmembrane region" description="Helical" evidence="8">
    <location>
        <begin position="502"/>
        <end position="524"/>
    </location>
</feature>
<gene>
    <name evidence="11" type="ORF">H7965_13535</name>
</gene>
<dbReference type="SUPFAM" id="SSF53850">
    <property type="entry name" value="Periplasmic binding protein-like II"/>
    <property type="match status" value="1"/>
</dbReference>
<feature type="transmembrane region" description="Helical" evidence="8">
    <location>
        <begin position="341"/>
        <end position="366"/>
    </location>
</feature>
<evidence type="ECO:0000256" key="9">
    <source>
        <dbReference type="SAM" id="SignalP"/>
    </source>
</evidence>
<keyword evidence="12" id="KW-1185">Reference proteome</keyword>
<keyword evidence="6 8" id="KW-1133">Transmembrane helix</keyword>
<dbReference type="Gene3D" id="3.40.190.10">
    <property type="entry name" value="Periplasmic binding protein-like II"/>
    <property type="match status" value="2"/>
</dbReference>
<accession>A0A9X0QYI5</accession>
<dbReference type="PANTHER" id="PTHR30085">
    <property type="entry name" value="AMINO ACID ABC TRANSPORTER PERMEASE"/>
    <property type="match status" value="1"/>
</dbReference>
<name>A0A9X0QYI5_9PROT</name>
<keyword evidence="4 8" id="KW-0812">Transmembrane</keyword>
<feature type="transmembrane region" description="Helical" evidence="8">
    <location>
        <begin position="416"/>
        <end position="435"/>
    </location>
</feature>
<evidence type="ECO:0000313" key="11">
    <source>
        <dbReference type="EMBL" id="MBC4016341.1"/>
    </source>
</evidence>
<evidence type="ECO:0000256" key="1">
    <source>
        <dbReference type="ARBA" id="ARBA00004141"/>
    </source>
</evidence>
<dbReference type="Gene3D" id="1.10.3720.10">
    <property type="entry name" value="MetI-like"/>
    <property type="match status" value="1"/>
</dbReference>
<feature type="signal peptide" evidence="9">
    <location>
        <begin position="1"/>
        <end position="26"/>
    </location>
</feature>
<dbReference type="PANTHER" id="PTHR30085:SF6">
    <property type="entry name" value="ABC TRANSPORTER GLUTAMINE-BINDING PROTEIN GLNH"/>
    <property type="match status" value="1"/>
</dbReference>
<feature type="chain" id="PRO_5040914060" evidence="9">
    <location>
        <begin position="27"/>
        <end position="543"/>
    </location>
</feature>
<dbReference type="GO" id="GO:0005576">
    <property type="term" value="C:extracellular region"/>
    <property type="evidence" value="ECO:0007669"/>
    <property type="project" value="TreeGrafter"/>
</dbReference>
<keyword evidence="7 8" id="KW-0472">Membrane</keyword>
<dbReference type="SMART" id="SM00062">
    <property type="entry name" value="PBPb"/>
    <property type="match status" value="1"/>
</dbReference>
<dbReference type="RefSeq" id="WP_186771111.1">
    <property type="nucleotide sequence ID" value="NZ_JACOMF010000014.1"/>
</dbReference>
<comment type="caution">
    <text evidence="11">The sequence shown here is derived from an EMBL/GenBank/DDBJ whole genome shotgun (WGS) entry which is preliminary data.</text>
</comment>
<dbReference type="InterPro" id="IPR001638">
    <property type="entry name" value="Solute-binding_3/MltF_N"/>
</dbReference>
<organism evidence="11 12">
    <name type="scientific">Siccirubricoccus deserti</name>
    <dbReference type="NCBI Taxonomy" id="2013562"/>
    <lineage>
        <taxon>Bacteria</taxon>
        <taxon>Pseudomonadati</taxon>
        <taxon>Pseudomonadota</taxon>
        <taxon>Alphaproteobacteria</taxon>
        <taxon>Acetobacterales</taxon>
        <taxon>Roseomonadaceae</taxon>
        <taxon>Siccirubricoccus</taxon>
    </lineage>
</organism>
<evidence type="ECO:0000256" key="7">
    <source>
        <dbReference type="ARBA" id="ARBA00023136"/>
    </source>
</evidence>
<keyword evidence="3" id="KW-0813">Transport</keyword>
<evidence type="ECO:0000256" key="8">
    <source>
        <dbReference type="SAM" id="Phobius"/>
    </source>
</evidence>
<feature type="domain" description="Solute-binding protein family 3/N-terminal" evidence="10">
    <location>
        <begin position="40"/>
        <end position="261"/>
    </location>
</feature>
<dbReference type="GO" id="GO:0016020">
    <property type="term" value="C:membrane"/>
    <property type="evidence" value="ECO:0007669"/>
    <property type="project" value="UniProtKB-SubCell"/>
</dbReference>
<dbReference type="InterPro" id="IPR051455">
    <property type="entry name" value="Bact_solute-bind_prot3"/>
</dbReference>
<proteinExistence type="inferred from homology"/>
<evidence type="ECO:0000256" key="6">
    <source>
        <dbReference type="ARBA" id="ARBA00022989"/>
    </source>
</evidence>
<protein>
    <submittedName>
        <fullName evidence="11">Transporter substrate-binding domain-containing protein</fullName>
    </submittedName>
</protein>
<dbReference type="Pfam" id="PF00497">
    <property type="entry name" value="SBP_bac_3"/>
    <property type="match status" value="1"/>
</dbReference>
<dbReference type="SUPFAM" id="SSF161098">
    <property type="entry name" value="MetI-like"/>
    <property type="match status" value="1"/>
</dbReference>
<evidence type="ECO:0000256" key="4">
    <source>
        <dbReference type="ARBA" id="ARBA00022692"/>
    </source>
</evidence>
<reference evidence="11" key="1">
    <citation type="submission" date="2020-08" db="EMBL/GenBank/DDBJ databases">
        <authorList>
            <person name="Hu Y."/>
            <person name="Nguyen S.V."/>
            <person name="Li F."/>
            <person name="Fanning S."/>
        </authorList>
    </citation>
    <scope>NUCLEOTIDE SEQUENCE</scope>
    <source>
        <strain evidence="11">SYSU D8009</strain>
    </source>
</reference>
<comment type="subcellular location">
    <subcellularLocation>
        <location evidence="1">Membrane</location>
        <topology evidence="1">Multi-pass membrane protein</topology>
    </subcellularLocation>
</comment>
<dbReference type="Proteomes" id="UP000600101">
    <property type="component" value="Unassembled WGS sequence"/>
</dbReference>